<keyword evidence="2" id="KW-1185">Reference proteome</keyword>
<evidence type="ECO:0000313" key="2">
    <source>
        <dbReference type="Proteomes" id="UP001203852"/>
    </source>
</evidence>
<protein>
    <recommendedName>
        <fullName evidence="3">Hexosyltransferase</fullName>
    </recommendedName>
</protein>
<name>A0AAN6DS88_9EURO</name>
<sequence length="170" mass="19578">MLPALEETRHIANTIKPIEFMKYLVNNGSTTWKFASKADDDSFVNLGKVAIARVYTHPDPVYNYPQGGFYSFSWELVCTLVELYEENPIQDEHEDVLNGRLLYEAHEDFEFTILHHPLAFDYDEKNEDVSAWAHRVISDAIYVHNLKEDETYLKVASMFDANGTKAEIPA</sequence>
<dbReference type="Proteomes" id="UP001203852">
    <property type="component" value="Unassembled WGS sequence"/>
</dbReference>
<comment type="caution">
    <text evidence="1">The sequence shown here is derived from an EMBL/GenBank/DDBJ whole genome shotgun (WGS) entry which is preliminary data.</text>
</comment>
<proteinExistence type="predicted"/>
<gene>
    <name evidence="1" type="ORF">EDD36DRAFT_465746</name>
</gene>
<dbReference type="AlphaFoldDB" id="A0AAN6DS88"/>
<reference evidence="1" key="1">
    <citation type="journal article" date="2022" name="bioRxiv">
        <title>Deciphering the potential niche of two novel black yeast fungi from a biological soil crust based on their genomes, phenotypes, and melanin regulation.</title>
        <authorList>
            <consortium name="DOE Joint Genome Institute"/>
            <person name="Carr E.C."/>
            <person name="Barton Q."/>
            <person name="Grambo S."/>
            <person name="Sullivan M."/>
            <person name="Renfro C.M."/>
            <person name="Kuo A."/>
            <person name="Pangilinan J."/>
            <person name="Lipzen A."/>
            <person name="Keymanesh K."/>
            <person name="Savage E."/>
            <person name="Barry K."/>
            <person name="Grigoriev I.V."/>
            <person name="Riekhof W.R."/>
            <person name="Harris S.S."/>
        </authorList>
    </citation>
    <scope>NUCLEOTIDE SEQUENCE</scope>
    <source>
        <strain evidence="1">JF 03-4F</strain>
    </source>
</reference>
<dbReference type="EMBL" id="MU404355">
    <property type="protein sequence ID" value="KAI1611895.1"/>
    <property type="molecule type" value="Genomic_DNA"/>
</dbReference>
<evidence type="ECO:0000313" key="1">
    <source>
        <dbReference type="EMBL" id="KAI1611895.1"/>
    </source>
</evidence>
<evidence type="ECO:0008006" key="3">
    <source>
        <dbReference type="Google" id="ProtNLM"/>
    </source>
</evidence>
<accession>A0AAN6DS88</accession>
<organism evidence="1 2">
    <name type="scientific">Exophiala viscosa</name>
    <dbReference type="NCBI Taxonomy" id="2486360"/>
    <lineage>
        <taxon>Eukaryota</taxon>
        <taxon>Fungi</taxon>
        <taxon>Dikarya</taxon>
        <taxon>Ascomycota</taxon>
        <taxon>Pezizomycotina</taxon>
        <taxon>Eurotiomycetes</taxon>
        <taxon>Chaetothyriomycetidae</taxon>
        <taxon>Chaetothyriales</taxon>
        <taxon>Herpotrichiellaceae</taxon>
        <taxon>Exophiala</taxon>
    </lineage>
</organism>